<dbReference type="Proteomes" id="UP000261032">
    <property type="component" value="Unassembled WGS sequence"/>
</dbReference>
<sequence>MTIKELLEQADTVLKDEKLREMFKRCFLSTLETSVKREGDKTYIITGDINAMWLRDSSCQVNHYLKYIHNDSELQSIIKGLIKAQVEYVLWDPYANAFLNTEDVEREYHDTTIMKPYVWERKYELDSLCYPVKLSYQYYKETGDKSIFDQQYLHFIRTLLNVFECEQNHSQNSSYTFEREEAKKWNLRKTETLQNKGRGFETRYTGMIWSAFRPSDDACTFNYNIPGNMFCSVVLGYLKEIVELVYQDEYLQERIVDLKFQIDYGIELFGIVRHPKYGKIYAYETDGYGNHVLMDDANVPSLLSIPYLGFADANDEIYKNTRAFILSKENPYYFEGNRAKGIGSPHTWSEYIWPIALSMQGLTSLLQHEREALIQTIIDNTGGTGYCHESFDVNDDTQFTRPWFCWADSLFAELVIKTYFE</sequence>
<dbReference type="Gene3D" id="1.50.10.10">
    <property type="match status" value="1"/>
</dbReference>
<protein>
    <submittedName>
        <fullName evidence="1">Glycoside hydrolase family 125 protein</fullName>
    </submittedName>
</protein>
<organism evidence="1 2">
    <name type="scientific">Thomasclavelia ramosa</name>
    <dbReference type="NCBI Taxonomy" id="1547"/>
    <lineage>
        <taxon>Bacteria</taxon>
        <taxon>Bacillati</taxon>
        <taxon>Bacillota</taxon>
        <taxon>Erysipelotrichia</taxon>
        <taxon>Erysipelotrichales</taxon>
        <taxon>Coprobacillaceae</taxon>
        <taxon>Thomasclavelia</taxon>
    </lineage>
</organism>
<dbReference type="InterPro" id="IPR008313">
    <property type="entry name" value="GH125"/>
</dbReference>
<dbReference type="AlphaFoldDB" id="A0A3E3EG55"/>
<dbReference type="SUPFAM" id="SSF48208">
    <property type="entry name" value="Six-hairpin glycosidases"/>
    <property type="match status" value="1"/>
</dbReference>
<dbReference type="Pfam" id="PF06824">
    <property type="entry name" value="Glyco_hydro_125"/>
    <property type="match status" value="1"/>
</dbReference>
<reference evidence="1 2" key="1">
    <citation type="submission" date="2018-08" db="EMBL/GenBank/DDBJ databases">
        <title>A genome reference for cultivated species of the human gut microbiota.</title>
        <authorList>
            <person name="Zou Y."/>
            <person name="Xue W."/>
            <person name="Luo G."/>
        </authorList>
    </citation>
    <scope>NUCLEOTIDE SEQUENCE [LARGE SCALE GENOMIC DNA]</scope>
    <source>
        <strain evidence="1 2">OM06-4</strain>
    </source>
</reference>
<dbReference type="RefSeq" id="WP_117580519.1">
    <property type="nucleotide sequence ID" value="NZ_JADPBJ010000004.1"/>
</dbReference>
<dbReference type="PIRSF" id="PIRSF028846">
    <property type="entry name" value="UCP028846"/>
    <property type="match status" value="1"/>
</dbReference>
<dbReference type="PANTHER" id="PTHR31047:SF0">
    <property type="entry name" value="MEIOTICALLY UP-REGULATED GENE 157 PROTEIN"/>
    <property type="match status" value="1"/>
</dbReference>
<gene>
    <name evidence="1" type="ORF">DXB93_03410</name>
</gene>
<comment type="caution">
    <text evidence="1">The sequence shown here is derived from an EMBL/GenBank/DDBJ whole genome shotgun (WGS) entry which is preliminary data.</text>
</comment>
<name>A0A3E3EG55_9FIRM</name>
<dbReference type="SMART" id="SM01149">
    <property type="entry name" value="DUF1237"/>
    <property type="match status" value="1"/>
</dbReference>
<dbReference type="GO" id="GO:0005975">
    <property type="term" value="P:carbohydrate metabolic process"/>
    <property type="evidence" value="ECO:0007669"/>
    <property type="project" value="InterPro"/>
</dbReference>
<keyword evidence="1" id="KW-0378">Hydrolase</keyword>
<evidence type="ECO:0000313" key="2">
    <source>
        <dbReference type="Proteomes" id="UP000261032"/>
    </source>
</evidence>
<accession>A0A3E3EG55</accession>
<proteinExistence type="predicted"/>
<dbReference type="GO" id="GO:0016787">
    <property type="term" value="F:hydrolase activity"/>
    <property type="evidence" value="ECO:0007669"/>
    <property type="project" value="UniProtKB-KW"/>
</dbReference>
<dbReference type="EMBL" id="QUSL01000003">
    <property type="protein sequence ID" value="RGD86873.1"/>
    <property type="molecule type" value="Genomic_DNA"/>
</dbReference>
<dbReference type="PANTHER" id="PTHR31047">
    <property type="entry name" value="MEIOTICALLY UP-REGULATED GENE 157 PROTEIN"/>
    <property type="match status" value="1"/>
</dbReference>
<evidence type="ECO:0000313" key="1">
    <source>
        <dbReference type="EMBL" id="RGD86873.1"/>
    </source>
</evidence>
<dbReference type="InterPro" id="IPR008928">
    <property type="entry name" value="6-hairpin_glycosidase_sf"/>
</dbReference>
<dbReference type="InterPro" id="IPR012341">
    <property type="entry name" value="6hp_glycosidase-like_sf"/>
</dbReference>